<comment type="caution">
    <text evidence="3">The sequence shown here is derived from an EMBL/GenBank/DDBJ whole genome shotgun (WGS) entry which is preliminary data.</text>
</comment>
<dbReference type="AlphaFoldDB" id="A0A917SC23"/>
<organism evidence="3 4">
    <name type="scientific">Microlunatus endophyticus</name>
    <dbReference type="NCBI Taxonomy" id="1716077"/>
    <lineage>
        <taxon>Bacteria</taxon>
        <taxon>Bacillati</taxon>
        <taxon>Actinomycetota</taxon>
        <taxon>Actinomycetes</taxon>
        <taxon>Propionibacteriales</taxon>
        <taxon>Propionibacteriaceae</taxon>
        <taxon>Microlunatus</taxon>
    </lineage>
</organism>
<dbReference type="Proteomes" id="UP000613840">
    <property type="component" value="Unassembled WGS sequence"/>
</dbReference>
<sequence length="128" mass="13337">MMARSPVGGRERGLTNSLQFAVIVPALMLATFGLIQAGLWLHARNVAAEAVTAAADVARSYDGDPSAATQAARRIAVVGGLTDVRLTVSQQPRSVSVTMVAKPPVIFDLGLGRITETATAPVERVTTP</sequence>
<keyword evidence="1" id="KW-0812">Transmembrane</keyword>
<dbReference type="EMBL" id="BMMZ01000008">
    <property type="protein sequence ID" value="GGL71290.1"/>
    <property type="molecule type" value="Genomic_DNA"/>
</dbReference>
<proteinExistence type="predicted"/>
<keyword evidence="4" id="KW-1185">Reference proteome</keyword>
<reference evidence="3" key="2">
    <citation type="submission" date="2020-09" db="EMBL/GenBank/DDBJ databases">
        <authorList>
            <person name="Sun Q."/>
            <person name="Zhou Y."/>
        </authorList>
    </citation>
    <scope>NUCLEOTIDE SEQUENCE</scope>
    <source>
        <strain evidence="3">CGMCC 4.7306</strain>
    </source>
</reference>
<accession>A0A917SC23</accession>
<evidence type="ECO:0000259" key="2">
    <source>
        <dbReference type="Pfam" id="PF07811"/>
    </source>
</evidence>
<keyword evidence="1" id="KW-0472">Membrane</keyword>
<dbReference type="Pfam" id="PF07811">
    <property type="entry name" value="TadE"/>
    <property type="match status" value="1"/>
</dbReference>
<name>A0A917SC23_9ACTN</name>
<gene>
    <name evidence="3" type="ORF">GCM10011575_32090</name>
</gene>
<feature type="domain" description="TadE-like" evidence="2">
    <location>
        <begin position="18"/>
        <end position="55"/>
    </location>
</feature>
<evidence type="ECO:0000313" key="3">
    <source>
        <dbReference type="EMBL" id="GGL71290.1"/>
    </source>
</evidence>
<dbReference type="InterPro" id="IPR012495">
    <property type="entry name" value="TadE-like_dom"/>
</dbReference>
<evidence type="ECO:0000313" key="4">
    <source>
        <dbReference type="Proteomes" id="UP000613840"/>
    </source>
</evidence>
<reference evidence="3" key="1">
    <citation type="journal article" date="2014" name="Int. J. Syst. Evol. Microbiol.">
        <title>Complete genome sequence of Corynebacterium casei LMG S-19264T (=DSM 44701T), isolated from a smear-ripened cheese.</title>
        <authorList>
            <consortium name="US DOE Joint Genome Institute (JGI-PGF)"/>
            <person name="Walter F."/>
            <person name="Albersmeier A."/>
            <person name="Kalinowski J."/>
            <person name="Ruckert C."/>
        </authorList>
    </citation>
    <scope>NUCLEOTIDE SEQUENCE</scope>
    <source>
        <strain evidence="3">CGMCC 4.7306</strain>
    </source>
</reference>
<evidence type="ECO:0000256" key="1">
    <source>
        <dbReference type="SAM" id="Phobius"/>
    </source>
</evidence>
<protein>
    <recommendedName>
        <fullName evidence="2">TadE-like domain-containing protein</fullName>
    </recommendedName>
</protein>
<feature type="transmembrane region" description="Helical" evidence="1">
    <location>
        <begin position="20"/>
        <end position="41"/>
    </location>
</feature>
<keyword evidence="1" id="KW-1133">Transmembrane helix</keyword>